<organism evidence="2 3">
    <name type="scientific">Panagrolaimus superbus</name>
    <dbReference type="NCBI Taxonomy" id="310955"/>
    <lineage>
        <taxon>Eukaryota</taxon>
        <taxon>Metazoa</taxon>
        <taxon>Ecdysozoa</taxon>
        <taxon>Nematoda</taxon>
        <taxon>Chromadorea</taxon>
        <taxon>Rhabditida</taxon>
        <taxon>Tylenchina</taxon>
        <taxon>Panagrolaimomorpha</taxon>
        <taxon>Panagrolaimoidea</taxon>
        <taxon>Panagrolaimidae</taxon>
        <taxon>Panagrolaimus</taxon>
    </lineage>
</organism>
<dbReference type="Gene3D" id="3.10.490.20">
    <property type="match status" value="1"/>
</dbReference>
<dbReference type="Gene3D" id="1.20.1270.280">
    <property type="match status" value="1"/>
</dbReference>
<reference evidence="3" key="1">
    <citation type="submission" date="2022-11" db="UniProtKB">
        <authorList>
            <consortium name="WormBaseParasite"/>
        </authorList>
    </citation>
    <scope>IDENTIFICATION</scope>
</reference>
<evidence type="ECO:0000313" key="3">
    <source>
        <dbReference type="WBParaSite" id="PSU_v2.g1446.t1"/>
    </source>
</evidence>
<keyword evidence="2" id="KW-1185">Reference proteome</keyword>
<dbReference type="PANTHER" id="PTHR45703">
    <property type="entry name" value="DYNEIN HEAVY CHAIN"/>
    <property type="match status" value="1"/>
</dbReference>
<evidence type="ECO:0000259" key="1">
    <source>
        <dbReference type="Pfam" id="PF18199"/>
    </source>
</evidence>
<sequence length="221" mass="25204">MLKMSDDELAYNDTSEKEQKAPSWMIVLAETATRWLGALPKNVTKLKRTKDNIKDPLFRFFEREINLGLKLLSDIRCDLTDILSDEQIWLGGMFSPEAYITATRQMIAQTNGWSLEQLHMHIRVGSSAQADAFTINGLRVIGAECRQSNKIHLIDEVQSDVQLLNFSWTLEPSPSESVSLPVYLYTNRSNLLFTFDFIPENFEKSLLYERGVALACNSFLS</sequence>
<dbReference type="InterPro" id="IPR026983">
    <property type="entry name" value="DHC"/>
</dbReference>
<dbReference type="GO" id="GO:0030286">
    <property type="term" value="C:dynein complex"/>
    <property type="evidence" value="ECO:0007669"/>
    <property type="project" value="InterPro"/>
</dbReference>
<proteinExistence type="predicted"/>
<feature type="domain" description="Dynein heavy chain C-terminal" evidence="1">
    <location>
        <begin position="87"/>
        <end position="216"/>
    </location>
</feature>
<dbReference type="InterPro" id="IPR041228">
    <property type="entry name" value="Dynein_C"/>
</dbReference>
<dbReference type="GO" id="GO:0045505">
    <property type="term" value="F:dynein intermediate chain binding"/>
    <property type="evidence" value="ECO:0007669"/>
    <property type="project" value="InterPro"/>
</dbReference>
<accession>A0A914Y2Q6</accession>
<dbReference type="Pfam" id="PF18199">
    <property type="entry name" value="Dynein_C"/>
    <property type="match status" value="1"/>
</dbReference>
<dbReference type="GO" id="GO:0007018">
    <property type="term" value="P:microtubule-based movement"/>
    <property type="evidence" value="ECO:0007669"/>
    <property type="project" value="InterPro"/>
</dbReference>
<dbReference type="InterPro" id="IPR043160">
    <property type="entry name" value="Dynein_C_barrel"/>
</dbReference>
<name>A0A914Y2Q6_9BILA</name>
<dbReference type="Proteomes" id="UP000887577">
    <property type="component" value="Unplaced"/>
</dbReference>
<dbReference type="PANTHER" id="PTHR45703:SF36">
    <property type="entry name" value="DYNEIN HEAVY CHAIN, CYTOPLASMIC"/>
    <property type="match status" value="1"/>
</dbReference>
<dbReference type="FunFam" id="3.10.490.20:FF:000004">
    <property type="entry name" value="Cytoplasmic dynein heavy chain 2"/>
    <property type="match status" value="1"/>
</dbReference>
<protein>
    <submittedName>
        <fullName evidence="3">Dynein heavy chain C-terminal domain-containing protein</fullName>
    </submittedName>
</protein>
<dbReference type="WBParaSite" id="PSU_v2.g1446.t1">
    <property type="protein sequence ID" value="PSU_v2.g1446.t1"/>
    <property type="gene ID" value="PSU_v2.g1446"/>
</dbReference>
<dbReference type="AlphaFoldDB" id="A0A914Y2Q6"/>
<evidence type="ECO:0000313" key="2">
    <source>
        <dbReference type="Proteomes" id="UP000887577"/>
    </source>
</evidence>
<dbReference type="GO" id="GO:0051959">
    <property type="term" value="F:dynein light intermediate chain binding"/>
    <property type="evidence" value="ECO:0007669"/>
    <property type="project" value="InterPro"/>
</dbReference>